<name>A0A2V2N5M3_9EURY</name>
<dbReference type="AlphaFoldDB" id="A0A2V2N5M3"/>
<dbReference type="RefSeq" id="WP_109967180.1">
    <property type="nucleotide sequence ID" value="NZ_QGMY01000002.1"/>
</dbReference>
<comment type="caution">
    <text evidence="1">The sequence shown here is derived from an EMBL/GenBank/DDBJ whole genome shotgun (WGS) entry which is preliminary data.</text>
</comment>
<proteinExistence type="predicted"/>
<keyword evidence="2" id="KW-1185">Reference proteome</keyword>
<reference evidence="1 2" key="1">
    <citation type="submission" date="2018-05" db="EMBL/GenBank/DDBJ databases">
        <title>Draft genome of Methanospirillum lacunae Ki8-1.</title>
        <authorList>
            <person name="Dueholm M.S."/>
            <person name="Nielsen P.H."/>
            <person name="Bakmann L.F."/>
            <person name="Otzen D.E."/>
        </authorList>
    </citation>
    <scope>NUCLEOTIDE SEQUENCE [LARGE SCALE GENOMIC DNA]</scope>
    <source>
        <strain evidence="1 2">Ki8-1</strain>
    </source>
</reference>
<dbReference type="Proteomes" id="UP000245657">
    <property type="component" value="Unassembled WGS sequence"/>
</dbReference>
<organism evidence="1 2">
    <name type="scientific">Methanospirillum lacunae</name>
    <dbReference type="NCBI Taxonomy" id="668570"/>
    <lineage>
        <taxon>Archaea</taxon>
        <taxon>Methanobacteriati</taxon>
        <taxon>Methanobacteriota</taxon>
        <taxon>Stenosarchaea group</taxon>
        <taxon>Methanomicrobia</taxon>
        <taxon>Methanomicrobiales</taxon>
        <taxon>Methanospirillaceae</taxon>
        <taxon>Methanospirillum</taxon>
    </lineage>
</organism>
<protein>
    <submittedName>
        <fullName evidence="1">Uncharacterized protein</fullName>
    </submittedName>
</protein>
<evidence type="ECO:0000313" key="2">
    <source>
        <dbReference type="Proteomes" id="UP000245657"/>
    </source>
</evidence>
<evidence type="ECO:0000313" key="1">
    <source>
        <dbReference type="EMBL" id="PWR73900.1"/>
    </source>
</evidence>
<accession>A0A2V2N5M3</accession>
<gene>
    <name evidence="1" type="ORF">DK846_01670</name>
</gene>
<sequence length="264" mass="28680">MSYISPPVHPIQMNRATKPNSSVQIRINTDVVWYSGDKKMRIRFWILGITLLLSLAPLCTAADNYSTAAIPAGNVTATLTAPPSVTGSGNDYNSGVIDLQTGWNLVGIPRRLAEDKNSASLFAHIDSAGRSIWTFDPAGKGWKDLTAQDKLSPLDGYFIYSAKPDKVTLSYSVDPLQVPPVKDLQTGWNLVGFSGATDASARDSLLSIRKTWTQVIGWDPVKQQTEDSIINGGNDTHADSRMMIPMRAYWVYADSPCSLASIGA</sequence>
<dbReference type="EMBL" id="QGMY01000002">
    <property type="protein sequence ID" value="PWR73900.1"/>
    <property type="molecule type" value="Genomic_DNA"/>
</dbReference>
<dbReference type="OrthoDB" id="59577at2157"/>